<reference evidence="7" key="1">
    <citation type="journal article" date="2019" name="Nat. Commun.">
        <title>Genome-wide association mapping of date palm fruit traits.</title>
        <authorList>
            <person name="Hazzouri K.M."/>
            <person name="Gros-Balthazard M."/>
            <person name="Flowers J.M."/>
            <person name="Copetti D."/>
            <person name="Lemansour A."/>
            <person name="Lebrun M."/>
            <person name="Masmoudi K."/>
            <person name="Ferrand S."/>
            <person name="Dhar M.I."/>
            <person name="Fresquez Z.A."/>
            <person name="Rosas U."/>
            <person name="Zhang J."/>
            <person name="Talag J."/>
            <person name="Lee S."/>
            <person name="Kudrna D."/>
            <person name="Powell R.F."/>
            <person name="Leitch I.J."/>
            <person name="Krueger R.R."/>
            <person name="Wing R.A."/>
            <person name="Amiri K.M.A."/>
            <person name="Purugganan M.D."/>
        </authorList>
    </citation>
    <scope>NUCLEOTIDE SEQUENCE [LARGE SCALE GENOMIC DNA]</scope>
    <source>
        <strain evidence="7">cv. Khalas</strain>
    </source>
</reference>
<dbReference type="GO" id="GO:0006355">
    <property type="term" value="P:regulation of DNA-templated transcription"/>
    <property type="evidence" value="ECO:0007669"/>
    <property type="project" value="InterPro"/>
</dbReference>
<dbReference type="AlphaFoldDB" id="A0A8B7C5X0"/>
<dbReference type="OrthoDB" id="1305675at2759"/>
<evidence type="ECO:0000313" key="7">
    <source>
        <dbReference type="Proteomes" id="UP000228380"/>
    </source>
</evidence>
<dbReference type="InterPro" id="IPR036093">
    <property type="entry name" value="NAC_dom_sf"/>
</dbReference>
<evidence type="ECO:0000256" key="5">
    <source>
        <dbReference type="SAM" id="MobiDB-lite"/>
    </source>
</evidence>
<reference evidence="8" key="2">
    <citation type="submission" date="2025-08" db="UniProtKB">
        <authorList>
            <consortium name="RefSeq"/>
        </authorList>
    </citation>
    <scope>IDENTIFICATION</scope>
    <source>
        <tissue evidence="8">Young leaves</tissue>
    </source>
</reference>
<keyword evidence="2" id="KW-0238">DNA-binding</keyword>
<proteinExistence type="predicted"/>
<protein>
    <submittedName>
        <fullName evidence="8">Uncharacterized protein LOC103709042</fullName>
    </submittedName>
</protein>
<dbReference type="Proteomes" id="UP000228380">
    <property type="component" value="Chromosome 3"/>
</dbReference>
<evidence type="ECO:0000259" key="6">
    <source>
        <dbReference type="PROSITE" id="PS51005"/>
    </source>
</evidence>
<keyword evidence="7" id="KW-1185">Reference proteome</keyword>
<evidence type="ECO:0000256" key="3">
    <source>
        <dbReference type="ARBA" id="ARBA00023163"/>
    </source>
</evidence>
<gene>
    <name evidence="8" type="primary">LOC103709042</name>
</gene>
<dbReference type="GO" id="GO:0003677">
    <property type="term" value="F:DNA binding"/>
    <property type="evidence" value="ECO:0007669"/>
    <property type="project" value="UniProtKB-KW"/>
</dbReference>
<sequence>MAGELEQTDVSIYSNWKNRTMLSQFLRPKVLGVSLVGTTDLKEVDVFMHHPAEIFGSEPGWKHKFFFTNPLRNPPRERFGYWMGFRRREIIKENDGKPIGFTQQYVFYERMYVFPSKRTKWHLNVYWIFDDNKKVAAWLLCELFQKNVAEKKDSEAFPGVNPTLGGDQLPESIFLPAAELEQLERDHGSSPGSSAREEVNQPTPSASDGGQGDSSAYMAF</sequence>
<keyword evidence="4" id="KW-0539">Nucleus</keyword>
<dbReference type="SUPFAM" id="SSF101941">
    <property type="entry name" value="NAC domain"/>
    <property type="match status" value="1"/>
</dbReference>
<feature type="compositionally biased region" description="Low complexity" evidence="5">
    <location>
        <begin position="205"/>
        <end position="220"/>
    </location>
</feature>
<feature type="domain" description="NAC" evidence="6">
    <location>
        <begin position="8"/>
        <end position="146"/>
    </location>
</feature>
<evidence type="ECO:0000313" key="8">
    <source>
        <dbReference type="RefSeq" id="XP_008792431.2"/>
    </source>
</evidence>
<evidence type="ECO:0000256" key="1">
    <source>
        <dbReference type="ARBA" id="ARBA00023015"/>
    </source>
</evidence>
<keyword evidence="3" id="KW-0804">Transcription</keyword>
<organism evidence="7 8">
    <name type="scientific">Phoenix dactylifera</name>
    <name type="common">Date palm</name>
    <dbReference type="NCBI Taxonomy" id="42345"/>
    <lineage>
        <taxon>Eukaryota</taxon>
        <taxon>Viridiplantae</taxon>
        <taxon>Streptophyta</taxon>
        <taxon>Embryophyta</taxon>
        <taxon>Tracheophyta</taxon>
        <taxon>Spermatophyta</taxon>
        <taxon>Magnoliopsida</taxon>
        <taxon>Liliopsida</taxon>
        <taxon>Arecaceae</taxon>
        <taxon>Coryphoideae</taxon>
        <taxon>Phoeniceae</taxon>
        <taxon>Phoenix</taxon>
    </lineage>
</organism>
<dbReference type="GeneID" id="103709042"/>
<dbReference type="PROSITE" id="PS51005">
    <property type="entry name" value="NAC"/>
    <property type="match status" value="1"/>
</dbReference>
<dbReference type="InterPro" id="IPR003441">
    <property type="entry name" value="NAC-dom"/>
</dbReference>
<feature type="region of interest" description="Disordered" evidence="5">
    <location>
        <begin position="183"/>
        <end position="220"/>
    </location>
</feature>
<name>A0A8B7C5X0_PHODC</name>
<dbReference type="KEGG" id="pda:103709042"/>
<dbReference type="RefSeq" id="XP_008792431.2">
    <property type="nucleotide sequence ID" value="XM_008794209.4"/>
</dbReference>
<evidence type="ECO:0000256" key="2">
    <source>
        <dbReference type="ARBA" id="ARBA00023125"/>
    </source>
</evidence>
<keyword evidence="1" id="KW-0805">Transcription regulation</keyword>
<accession>A0A8B7C5X0</accession>
<evidence type="ECO:0000256" key="4">
    <source>
        <dbReference type="ARBA" id="ARBA00023242"/>
    </source>
</evidence>
<dbReference type="Pfam" id="PF02365">
    <property type="entry name" value="NAM"/>
    <property type="match status" value="1"/>
</dbReference>
<dbReference type="Gene3D" id="2.170.150.80">
    <property type="entry name" value="NAC domain"/>
    <property type="match status" value="1"/>
</dbReference>